<name>A0A366MCL9_9EURY</name>
<sequence>MQKSLLEILILSIILSFACINSVSAANVYNGTDQNTHDDINNIISNNMVEGDVLFFKNGTYNGITGSINVGKSINITAGRGGVLISKPGSRSMSCFYITTPNVNINNLNITNYDRGVRVGIGVPGIATLDLANNATLKNLVITNCNIGIEKFAVYSYSDSNTSPRKISILNLTISNCIVGISFNLYKNYLQLSRALFMDNMDTQLIVQQINIINNDLGINLTYYTESQGLGIITVTDLIHYNRFYNNAEHISQTHPPYPFLLSKYMDFLDNNWWGQNIPPEYNFAGIKTWFVSNLTLNRTTINQGESVNFEYTFDLFNNSTKIINYYNNIFYQNLRLNLLL</sequence>
<comment type="caution">
    <text evidence="1">The sequence shown here is derived from an EMBL/GenBank/DDBJ whole genome shotgun (WGS) entry which is preliminary data.</text>
</comment>
<proteinExistence type="predicted"/>
<keyword evidence="2" id="KW-1185">Reference proteome</keyword>
<accession>A0A366MCL9</accession>
<dbReference type="Gene3D" id="2.160.20.10">
    <property type="entry name" value="Single-stranded right-handed beta-helix, Pectin lyase-like"/>
    <property type="match status" value="1"/>
</dbReference>
<dbReference type="AlphaFoldDB" id="A0A366MCL9"/>
<dbReference type="SUPFAM" id="SSF51126">
    <property type="entry name" value="Pectin lyase-like"/>
    <property type="match status" value="1"/>
</dbReference>
<dbReference type="InterPro" id="IPR012334">
    <property type="entry name" value="Pectin_lyas_fold"/>
</dbReference>
<dbReference type="Proteomes" id="UP000253099">
    <property type="component" value="Unassembled WGS sequence"/>
</dbReference>
<dbReference type="EMBL" id="NIZT01000012">
    <property type="protein sequence ID" value="RBQ23981.1"/>
    <property type="molecule type" value="Genomic_DNA"/>
</dbReference>
<gene>
    <name evidence="1" type="ORF">ALNOE001_05280</name>
</gene>
<organism evidence="1 2">
    <name type="scientific">Candidatus Methanobinarius endosymbioticus</name>
    <dbReference type="NCBI Taxonomy" id="2006182"/>
    <lineage>
        <taxon>Archaea</taxon>
        <taxon>Methanobacteriati</taxon>
        <taxon>Methanobacteriota</taxon>
        <taxon>Methanomada group</taxon>
        <taxon>Methanobacteria</taxon>
        <taxon>Methanobacteriales</taxon>
        <taxon>Methanobacteriaceae</taxon>
        <taxon>Candidatus Methanobinarius</taxon>
    </lineage>
</organism>
<reference evidence="1 2" key="1">
    <citation type="submission" date="2018-06" db="EMBL/GenBank/DDBJ databases">
        <title>Genomic insight into two independent archaeal endosymbiosis events.</title>
        <authorList>
            <person name="Lind A.E."/>
            <person name="Lewis W.H."/>
            <person name="Spang A."/>
            <person name="Guy L."/>
            <person name="Embley M.T."/>
            <person name="Ettema T.J.G."/>
        </authorList>
    </citation>
    <scope>NUCLEOTIDE SEQUENCE [LARGE SCALE GENOMIC DNA]</scope>
    <source>
        <strain evidence="1">NOE</strain>
    </source>
</reference>
<dbReference type="InterPro" id="IPR011050">
    <property type="entry name" value="Pectin_lyase_fold/virulence"/>
</dbReference>
<evidence type="ECO:0000313" key="2">
    <source>
        <dbReference type="Proteomes" id="UP000253099"/>
    </source>
</evidence>
<dbReference type="PROSITE" id="PS51257">
    <property type="entry name" value="PROKAR_LIPOPROTEIN"/>
    <property type="match status" value="1"/>
</dbReference>
<protein>
    <submittedName>
        <fullName evidence="1">Uncharacterized protein</fullName>
    </submittedName>
</protein>
<evidence type="ECO:0000313" key="1">
    <source>
        <dbReference type="EMBL" id="RBQ23981.1"/>
    </source>
</evidence>